<comment type="caution">
    <text evidence="4">The sequence shown here is derived from an EMBL/GenBank/DDBJ whole genome shotgun (WGS) entry which is preliminary data.</text>
</comment>
<gene>
    <name evidence="4" type="ORF">QTG54_011487</name>
</gene>
<dbReference type="EMBL" id="JATAAI010000023">
    <property type="protein sequence ID" value="KAK1737715.1"/>
    <property type="molecule type" value="Genomic_DNA"/>
</dbReference>
<feature type="domain" description="Orc1-like AAA ATPase" evidence="3">
    <location>
        <begin position="395"/>
        <end position="574"/>
    </location>
</feature>
<evidence type="ECO:0000313" key="5">
    <source>
        <dbReference type="Proteomes" id="UP001224775"/>
    </source>
</evidence>
<dbReference type="PANTHER" id="PTHR43642">
    <property type="entry name" value="HYBRID SIGNAL TRANSDUCTION HISTIDINE KINASE G"/>
    <property type="match status" value="1"/>
</dbReference>
<reference evidence="4" key="1">
    <citation type="submission" date="2023-06" db="EMBL/GenBank/DDBJ databases">
        <title>Survivors Of The Sea: Transcriptome response of Skeletonema marinoi to long-term dormancy.</title>
        <authorList>
            <person name="Pinder M.I.M."/>
            <person name="Kourtchenko O."/>
            <person name="Robertson E.K."/>
            <person name="Larsson T."/>
            <person name="Maumus F."/>
            <person name="Osuna-Cruz C.M."/>
            <person name="Vancaester E."/>
            <person name="Stenow R."/>
            <person name="Vandepoele K."/>
            <person name="Ploug H."/>
            <person name="Bruchert V."/>
            <person name="Godhe A."/>
            <person name="Topel M."/>
        </authorList>
    </citation>
    <scope>NUCLEOTIDE SEQUENCE</scope>
    <source>
        <strain evidence="4">R05AC</strain>
    </source>
</reference>
<dbReference type="InterPro" id="IPR011990">
    <property type="entry name" value="TPR-like_helical_dom_sf"/>
</dbReference>
<dbReference type="SUPFAM" id="SSF52540">
    <property type="entry name" value="P-loop containing nucleoside triphosphate hydrolases"/>
    <property type="match status" value="1"/>
</dbReference>
<dbReference type="SUPFAM" id="SSF48452">
    <property type="entry name" value="TPR-like"/>
    <property type="match status" value="1"/>
</dbReference>
<evidence type="ECO:0000256" key="1">
    <source>
        <dbReference type="SAM" id="MobiDB-lite"/>
    </source>
</evidence>
<dbReference type="InterPro" id="IPR053159">
    <property type="entry name" value="Hybrid_Histidine_Kinase"/>
</dbReference>
<keyword evidence="2" id="KW-0472">Membrane</keyword>
<keyword evidence="2" id="KW-1133">Transmembrane helix</keyword>
<dbReference type="InterPro" id="IPR027417">
    <property type="entry name" value="P-loop_NTPase"/>
</dbReference>
<evidence type="ECO:0000256" key="2">
    <source>
        <dbReference type="SAM" id="Phobius"/>
    </source>
</evidence>
<organism evidence="4 5">
    <name type="scientific">Skeletonema marinoi</name>
    <dbReference type="NCBI Taxonomy" id="267567"/>
    <lineage>
        <taxon>Eukaryota</taxon>
        <taxon>Sar</taxon>
        <taxon>Stramenopiles</taxon>
        <taxon>Ochrophyta</taxon>
        <taxon>Bacillariophyta</taxon>
        <taxon>Coscinodiscophyceae</taxon>
        <taxon>Thalassiosirophycidae</taxon>
        <taxon>Thalassiosirales</taxon>
        <taxon>Skeletonemataceae</taxon>
        <taxon>Skeletonema</taxon>
        <taxon>Skeletonema marinoi-dohrnii complex</taxon>
    </lineage>
</organism>
<feature type="transmembrane region" description="Helical" evidence="2">
    <location>
        <begin position="1210"/>
        <end position="1232"/>
    </location>
</feature>
<keyword evidence="2" id="KW-0812">Transmembrane</keyword>
<dbReference type="Pfam" id="PF13191">
    <property type="entry name" value="AAA_16"/>
    <property type="match status" value="1"/>
</dbReference>
<evidence type="ECO:0000313" key="4">
    <source>
        <dbReference type="EMBL" id="KAK1737715.1"/>
    </source>
</evidence>
<evidence type="ECO:0000259" key="3">
    <source>
        <dbReference type="Pfam" id="PF13191"/>
    </source>
</evidence>
<feature type="region of interest" description="Disordered" evidence="1">
    <location>
        <begin position="233"/>
        <end position="253"/>
    </location>
</feature>
<name>A0AAD9D9F3_9STRA</name>
<feature type="region of interest" description="Disordered" evidence="1">
    <location>
        <begin position="278"/>
        <end position="314"/>
    </location>
</feature>
<proteinExistence type="predicted"/>
<dbReference type="InterPro" id="IPR041664">
    <property type="entry name" value="AAA_16"/>
</dbReference>
<dbReference type="PANTHER" id="PTHR43642:SF1">
    <property type="entry name" value="HYBRID SIGNAL TRANSDUCTION HISTIDINE KINASE G"/>
    <property type="match status" value="1"/>
</dbReference>
<feature type="compositionally biased region" description="Acidic residues" evidence="1">
    <location>
        <begin position="242"/>
        <end position="253"/>
    </location>
</feature>
<protein>
    <submittedName>
        <fullName evidence="4">AAA ATPase</fullName>
    </submittedName>
</protein>
<sequence>MSSNSKEAIILSDDWIRHALAEVDLSALAGKIYASSKTYGTDPSQWPSTIRNSMALCSDDYLMPALQVAYSLANQICKEEATGKSPPLSVDWVDNIVVYINNRVGCESMNMNDDGGRRDSLDSLAFLGSLGFDPSDAGGDNFADNLFESIIKDHDSTTLSEEERDEGIEGGCGDYIRAQFASSLFNTNDDNDGGLGRDAMQRIYSLGVVFYVLFSGGERPAAHFSTATEVVEQKLSGKSDTETEELSQELSEDLDPLSFDQAPIDLYGELSILDGIGDDEYVQDPLGDNNFDDAPQHPNPKKRHSSQQNRNISNNCSVPVESLREKGLPSTLCDLVSNMLDCTNATLSGEDSYQSMSDVRSDLQLMLDNPNTFLRDLDMTKLSTTGAQFIEKTMFGRNVELSTIKDAYRRSLSGECGLVTISGTSGTGKSLLANEFGKFVSAGGGIFLSGKFDQLQQGKPFSALASTFDQYCGILLHEDMASTKKEVAFQLRSILGKESYHLTKIIPNLATILGSELPALNNSEDCINAQKRVQYLLCQFVEVISSSSSAPITLFLDDLQWADAASIAAVNQLLFAAGPLSRRNFFFLGCARETDLQWPGVDILVAGGIEIKLDCMDEHMLNAMVSETLCLSPRLTRNLSNVIYHKTKGNPLFVSRLMCSLNKEGLLRPSLSRRRWEWDMKKIRSRRLPDDVAIFLTDSLGELPDNVQWALFILSCFGASSKSAFVESQGLDRSILENLEIAVAEGLVDKIDDQYRFAHDRIQEAAYNTIPAHRRSIIHFKYGLELSSLLIGDEDTSASVLFTAVNQLNLGGPPAVDDESHNFTAARLNLRAGKKAMEMSDYETAYSYFDSGISFLRKKHWQERYTLSVELFTLAAKCALTNGDHTSLKLLIAEVVVKAHFFEDKLDVLYFETCALTYSYRLAESIEKGLDILSKLGIEVQGTNVEVRVQETKDLLSTHTDDEILNSKQMIDPTMIIAMKFLGKLEAGMTQIMPKSVLYVTSKIIELSLTHGMSPVSPIGLAYYGSYLAKQGNINEGYHYVKLALSLLDKVGSRENAGEVILVCTQVKSYVELLQAALEYHREGYSAAMASGDSTQAVINMLALNASSFFAGANLQRIQEQCDNNIQMCEERKQLIFMVQAQQVQRTLSKLIGTGEEPKYSSEGRDILASNSSVLRSYHYQTAYVSFIFRSYDDTIENIEKYFAFQETTWGILLLAHAVHAFHTGLISFWVARKSKEQRWYQRGNQSKLALRKWAESSQWTFENKWYLLEAEESFCKNDVETAKTNYEKAITSAKHHKFVHEEALAHELSAYFYLELGKREQSAEHFMQAHEKYLEWGALGKCDSLLKFVEFMKKLWH</sequence>
<accession>A0AAD9D9F3</accession>
<keyword evidence="5" id="KW-1185">Reference proteome</keyword>
<dbReference type="Proteomes" id="UP001224775">
    <property type="component" value="Unassembled WGS sequence"/>
</dbReference>